<dbReference type="Proteomes" id="UP000299102">
    <property type="component" value="Unassembled WGS sequence"/>
</dbReference>
<feature type="signal peptide" evidence="2">
    <location>
        <begin position="1"/>
        <end position="24"/>
    </location>
</feature>
<dbReference type="EMBL" id="BGZK01001583">
    <property type="protein sequence ID" value="GBP82727.1"/>
    <property type="molecule type" value="Genomic_DNA"/>
</dbReference>
<dbReference type="AlphaFoldDB" id="A0A4C1Z7W0"/>
<feature type="region of interest" description="Disordered" evidence="1">
    <location>
        <begin position="70"/>
        <end position="100"/>
    </location>
</feature>
<evidence type="ECO:0000256" key="2">
    <source>
        <dbReference type="SAM" id="SignalP"/>
    </source>
</evidence>
<evidence type="ECO:0000313" key="3">
    <source>
        <dbReference type="EMBL" id="GBP82727.1"/>
    </source>
</evidence>
<gene>
    <name evidence="3" type="ORF">EVAR_89153_1</name>
</gene>
<feature type="chain" id="PRO_5020028620" description="Secreted protein" evidence="2">
    <location>
        <begin position="25"/>
        <end position="100"/>
    </location>
</feature>
<evidence type="ECO:0008006" key="5">
    <source>
        <dbReference type="Google" id="ProtNLM"/>
    </source>
</evidence>
<sequence length="100" mass="10576">MRAARAVFNLIQFLLFVVVAPADGQTDRQTNIGGLAIGSRHAVRMRNSKQQTARPAGAPGSVALRNRRVAGAVGRGRRRVNAPRPQRTAGALSYGAAAET</sequence>
<organism evidence="3 4">
    <name type="scientific">Eumeta variegata</name>
    <name type="common">Bagworm moth</name>
    <name type="synonym">Eumeta japonica</name>
    <dbReference type="NCBI Taxonomy" id="151549"/>
    <lineage>
        <taxon>Eukaryota</taxon>
        <taxon>Metazoa</taxon>
        <taxon>Ecdysozoa</taxon>
        <taxon>Arthropoda</taxon>
        <taxon>Hexapoda</taxon>
        <taxon>Insecta</taxon>
        <taxon>Pterygota</taxon>
        <taxon>Neoptera</taxon>
        <taxon>Endopterygota</taxon>
        <taxon>Lepidoptera</taxon>
        <taxon>Glossata</taxon>
        <taxon>Ditrysia</taxon>
        <taxon>Tineoidea</taxon>
        <taxon>Psychidae</taxon>
        <taxon>Oiketicinae</taxon>
        <taxon>Eumeta</taxon>
    </lineage>
</organism>
<name>A0A4C1Z7W0_EUMVA</name>
<evidence type="ECO:0000313" key="4">
    <source>
        <dbReference type="Proteomes" id="UP000299102"/>
    </source>
</evidence>
<comment type="caution">
    <text evidence="3">The sequence shown here is derived from an EMBL/GenBank/DDBJ whole genome shotgun (WGS) entry which is preliminary data.</text>
</comment>
<protein>
    <recommendedName>
        <fullName evidence="5">Secreted protein</fullName>
    </recommendedName>
</protein>
<keyword evidence="2" id="KW-0732">Signal</keyword>
<reference evidence="3 4" key="1">
    <citation type="journal article" date="2019" name="Commun. Biol.">
        <title>The bagworm genome reveals a unique fibroin gene that provides high tensile strength.</title>
        <authorList>
            <person name="Kono N."/>
            <person name="Nakamura H."/>
            <person name="Ohtoshi R."/>
            <person name="Tomita M."/>
            <person name="Numata K."/>
            <person name="Arakawa K."/>
        </authorList>
    </citation>
    <scope>NUCLEOTIDE SEQUENCE [LARGE SCALE GENOMIC DNA]</scope>
</reference>
<keyword evidence="4" id="KW-1185">Reference proteome</keyword>
<evidence type="ECO:0000256" key="1">
    <source>
        <dbReference type="SAM" id="MobiDB-lite"/>
    </source>
</evidence>
<proteinExistence type="predicted"/>
<accession>A0A4C1Z7W0</accession>